<protein>
    <submittedName>
        <fullName evidence="1">Flagellin lysine-N-methylase</fullName>
        <ecNumber evidence="1">2.1.1.-</ecNumber>
    </submittedName>
</protein>
<keyword evidence="1" id="KW-0489">Methyltransferase</keyword>
<reference evidence="1" key="1">
    <citation type="submission" date="2019-12" db="EMBL/GenBank/DDBJ databases">
        <title>Clostridiaceae gen. nov. sp. nov., isolated from sediment in Xinjiang, China.</title>
        <authorList>
            <person name="Zhang R."/>
        </authorList>
    </citation>
    <scope>NUCLEOTIDE SEQUENCE</scope>
    <source>
        <strain evidence="1">D2Q-11</strain>
    </source>
</reference>
<dbReference type="AlphaFoldDB" id="A0A942UUR0"/>
<keyword evidence="1" id="KW-0966">Cell projection</keyword>
<keyword evidence="1" id="KW-0969">Cilium</keyword>
<evidence type="ECO:0000313" key="1">
    <source>
        <dbReference type="EMBL" id="MBS4538948.1"/>
    </source>
</evidence>
<accession>A0A942UUR0</accession>
<evidence type="ECO:0000313" key="2">
    <source>
        <dbReference type="Proteomes" id="UP000724672"/>
    </source>
</evidence>
<dbReference type="GO" id="GO:0008168">
    <property type="term" value="F:methyltransferase activity"/>
    <property type="evidence" value="ECO:0007669"/>
    <property type="project" value="UniProtKB-KW"/>
</dbReference>
<proteinExistence type="predicted"/>
<dbReference type="NCBIfam" id="NF038110">
    <property type="entry name" value="Lys_methyl_FliB"/>
    <property type="match status" value="1"/>
</dbReference>
<dbReference type="EMBL" id="WSFT01000039">
    <property type="protein sequence ID" value="MBS4538948.1"/>
    <property type="molecule type" value="Genomic_DNA"/>
</dbReference>
<organism evidence="1 2">
    <name type="scientific">Anaeromonas frigoriresistens</name>
    <dbReference type="NCBI Taxonomy" id="2683708"/>
    <lineage>
        <taxon>Bacteria</taxon>
        <taxon>Bacillati</taxon>
        <taxon>Bacillota</taxon>
        <taxon>Tissierellia</taxon>
        <taxon>Tissierellales</taxon>
        <taxon>Thermohalobacteraceae</taxon>
        <taxon>Anaeromonas</taxon>
    </lineage>
</organism>
<dbReference type="GO" id="GO:0032259">
    <property type="term" value="P:methylation"/>
    <property type="evidence" value="ECO:0007669"/>
    <property type="project" value="UniProtKB-KW"/>
</dbReference>
<keyword evidence="1" id="KW-0808">Transferase</keyword>
<keyword evidence="1" id="KW-0282">Flagellum</keyword>
<dbReference type="EC" id="2.1.1.-" evidence="1"/>
<dbReference type="RefSeq" id="WP_203366872.1">
    <property type="nucleotide sequence ID" value="NZ_WSFT01000039.1"/>
</dbReference>
<name>A0A942UUR0_9FIRM</name>
<gene>
    <name evidence="1" type="primary">fliB</name>
    <name evidence="1" type="ORF">GOQ27_10755</name>
</gene>
<comment type="caution">
    <text evidence="1">The sequence shown here is derived from an EMBL/GenBank/DDBJ whole genome shotgun (WGS) entry which is preliminary data.</text>
</comment>
<dbReference type="Proteomes" id="UP000724672">
    <property type="component" value="Unassembled WGS sequence"/>
</dbReference>
<keyword evidence="2" id="KW-1185">Reference proteome</keyword>
<sequence length="413" mass="48873">MKSNKEHKILQPKYCDKFRCNPIKCEESCCERWKIIIDKNTYKKYINSENEVIKKIVEKGLSRNEKSMNGDDFAIVNLNSEMMCPFLNQHNLCEIFINMGENSLSKTCKSYPRAIVLMEDEIERGLELSCSVAAELALLNDKGIELEEIRDIIEFDDLYVVSPLTKDLEQVEMIKEIRTQIINILQTRSIKLSERLEFIGYFLNEIVSDIDFSRKYNEESLSKIKEVNILHDVEKLKSTKKEFQFKNNYQFHHLNTILSMKFKEGDSVSFFSKRYIECLMQVLDVFSEVKDKNLENHYKINYEKYLKPYLEEKSYILENYLVNHVFIYSSELFNLNNIWNSYLKLCVIYGLLKLNLIGLATYHKGMNDDLALKLIQSLTKTFIQDKTYWQSVIKYLEKEKLVELNKLITLYVD</sequence>